<evidence type="ECO:0000313" key="2">
    <source>
        <dbReference type="EMBL" id="KAL0400411.1"/>
    </source>
</evidence>
<protein>
    <recommendedName>
        <fullName evidence="3">Secreted protein</fullName>
    </recommendedName>
</protein>
<accession>A0AAW2T9U5</accession>
<name>A0AAW2T9U5_SESRA</name>
<evidence type="ECO:0008006" key="3">
    <source>
        <dbReference type="Google" id="ProtNLM"/>
    </source>
</evidence>
<keyword evidence="1" id="KW-0732">Signal</keyword>
<feature type="chain" id="PRO_5043755393" description="Secreted protein" evidence="1">
    <location>
        <begin position="25"/>
        <end position="124"/>
    </location>
</feature>
<dbReference type="EMBL" id="JACGWJ010000009">
    <property type="protein sequence ID" value="KAL0400411.1"/>
    <property type="molecule type" value="Genomic_DNA"/>
</dbReference>
<evidence type="ECO:0000256" key="1">
    <source>
        <dbReference type="SAM" id="SignalP"/>
    </source>
</evidence>
<sequence>MHTARWMLLLNSLHFLGVHPNTSSLHNVPQETDSLLRKRALRHLCIQLVFTESRQNLPQMLYVLGQGSAVDNNIIEVHHHKFINVLKVAGAFVRPKGMTRNSEAPYLMSTVVFASSPSLIRTCQ</sequence>
<gene>
    <name evidence="2" type="ORF">Sradi_2384400</name>
</gene>
<comment type="caution">
    <text evidence="2">The sequence shown here is derived from an EMBL/GenBank/DDBJ whole genome shotgun (WGS) entry which is preliminary data.</text>
</comment>
<dbReference type="AlphaFoldDB" id="A0AAW2T9U5"/>
<feature type="signal peptide" evidence="1">
    <location>
        <begin position="1"/>
        <end position="24"/>
    </location>
</feature>
<reference evidence="2" key="1">
    <citation type="submission" date="2020-06" db="EMBL/GenBank/DDBJ databases">
        <authorList>
            <person name="Li T."/>
            <person name="Hu X."/>
            <person name="Zhang T."/>
            <person name="Song X."/>
            <person name="Zhang H."/>
            <person name="Dai N."/>
            <person name="Sheng W."/>
            <person name="Hou X."/>
            <person name="Wei L."/>
        </authorList>
    </citation>
    <scope>NUCLEOTIDE SEQUENCE</scope>
    <source>
        <strain evidence="2">G02</strain>
        <tissue evidence="2">Leaf</tissue>
    </source>
</reference>
<proteinExistence type="predicted"/>
<organism evidence="2">
    <name type="scientific">Sesamum radiatum</name>
    <name type="common">Black benniseed</name>
    <dbReference type="NCBI Taxonomy" id="300843"/>
    <lineage>
        <taxon>Eukaryota</taxon>
        <taxon>Viridiplantae</taxon>
        <taxon>Streptophyta</taxon>
        <taxon>Embryophyta</taxon>
        <taxon>Tracheophyta</taxon>
        <taxon>Spermatophyta</taxon>
        <taxon>Magnoliopsida</taxon>
        <taxon>eudicotyledons</taxon>
        <taxon>Gunneridae</taxon>
        <taxon>Pentapetalae</taxon>
        <taxon>asterids</taxon>
        <taxon>lamiids</taxon>
        <taxon>Lamiales</taxon>
        <taxon>Pedaliaceae</taxon>
        <taxon>Sesamum</taxon>
    </lineage>
</organism>
<reference evidence="2" key="2">
    <citation type="journal article" date="2024" name="Plant">
        <title>Genomic evolution and insights into agronomic trait innovations of Sesamum species.</title>
        <authorList>
            <person name="Miao H."/>
            <person name="Wang L."/>
            <person name="Qu L."/>
            <person name="Liu H."/>
            <person name="Sun Y."/>
            <person name="Le M."/>
            <person name="Wang Q."/>
            <person name="Wei S."/>
            <person name="Zheng Y."/>
            <person name="Lin W."/>
            <person name="Duan Y."/>
            <person name="Cao H."/>
            <person name="Xiong S."/>
            <person name="Wang X."/>
            <person name="Wei L."/>
            <person name="Li C."/>
            <person name="Ma Q."/>
            <person name="Ju M."/>
            <person name="Zhao R."/>
            <person name="Li G."/>
            <person name="Mu C."/>
            <person name="Tian Q."/>
            <person name="Mei H."/>
            <person name="Zhang T."/>
            <person name="Gao T."/>
            <person name="Zhang H."/>
        </authorList>
    </citation>
    <scope>NUCLEOTIDE SEQUENCE</scope>
    <source>
        <strain evidence="2">G02</strain>
    </source>
</reference>